<protein>
    <recommendedName>
        <fullName evidence="3">ATP/GTP-binding protein</fullName>
    </recommendedName>
</protein>
<dbReference type="Gene3D" id="2.120.10.30">
    <property type="entry name" value="TolB, C-terminal domain"/>
    <property type="match status" value="1"/>
</dbReference>
<evidence type="ECO:0000313" key="1">
    <source>
        <dbReference type="EMBL" id="TCV11865.1"/>
    </source>
</evidence>
<dbReference type="InterPro" id="IPR011042">
    <property type="entry name" value="6-blade_b-propeller_TolB-like"/>
</dbReference>
<dbReference type="SUPFAM" id="SSF63829">
    <property type="entry name" value="Calcium-dependent phosphotriesterase"/>
    <property type="match status" value="1"/>
</dbReference>
<name>A0A4R3VX63_9SPHI</name>
<reference evidence="1 2" key="1">
    <citation type="submission" date="2019-03" db="EMBL/GenBank/DDBJ databases">
        <title>Genomic Encyclopedia of Type Strains, Phase IV (KMG-IV): sequencing the most valuable type-strain genomes for metagenomic binning, comparative biology and taxonomic classification.</title>
        <authorList>
            <person name="Goeker M."/>
        </authorList>
    </citation>
    <scope>NUCLEOTIDE SEQUENCE [LARGE SCALE GENOMIC DNA]</scope>
    <source>
        <strain evidence="1 2">DSM 22362</strain>
    </source>
</reference>
<proteinExistence type="predicted"/>
<sequence>MKKITSFIVLITCLITVGYAQNKSIEKLWETTQDIHVPESVLYNESTDKLYVSMIGKDGTDKGEIAILNTDGTVQNAHWVTGLNAPKGLAIHKGLLYIADVTKVIVVDIVTANIVDEIVIEGSTFLNDVTVDDTGIVYISDTRDNKIYQLRNGKVSLYLENVPSVNGLKYHNGALLALAGKEFWSIDRNKNVTVFTKGFEQGGDGLEPLKVGGFIVTCWPGLIYHVTATGEIHKIQDVQGKMNTADLGYNPKESVIYIPTFNNNSVIAYKLK</sequence>
<dbReference type="Proteomes" id="UP000295197">
    <property type="component" value="Unassembled WGS sequence"/>
</dbReference>
<organism evidence="1 2">
    <name type="scientific">Sphingobacterium alimentarium</name>
    <dbReference type="NCBI Taxonomy" id="797292"/>
    <lineage>
        <taxon>Bacteria</taxon>
        <taxon>Pseudomonadati</taxon>
        <taxon>Bacteroidota</taxon>
        <taxon>Sphingobacteriia</taxon>
        <taxon>Sphingobacteriales</taxon>
        <taxon>Sphingobacteriaceae</taxon>
        <taxon>Sphingobacterium</taxon>
    </lineage>
</organism>
<dbReference type="OrthoDB" id="7675395at2"/>
<evidence type="ECO:0008006" key="3">
    <source>
        <dbReference type="Google" id="ProtNLM"/>
    </source>
</evidence>
<dbReference type="RefSeq" id="WP_132778023.1">
    <property type="nucleotide sequence ID" value="NZ_SMBZ01000026.1"/>
</dbReference>
<evidence type="ECO:0000313" key="2">
    <source>
        <dbReference type="Proteomes" id="UP000295197"/>
    </source>
</evidence>
<keyword evidence="2" id="KW-1185">Reference proteome</keyword>
<comment type="caution">
    <text evidence="1">The sequence shown here is derived from an EMBL/GenBank/DDBJ whole genome shotgun (WGS) entry which is preliminary data.</text>
</comment>
<accession>A0A4R3VX63</accession>
<dbReference type="AlphaFoldDB" id="A0A4R3VX63"/>
<dbReference type="EMBL" id="SMBZ01000026">
    <property type="protein sequence ID" value="TCV11865.1"/>
    <property type="molecule type" value="Genomic_DNA"/>
</dbReference>
<gene>
    <name evidence="1" type="ORF">EDC17_102648</name>
</gene>